<name>A0AAN7ZBV0_9PEZI</name>
<dbReference type="EMBL" id="JAWHQM010000033">
    <property type="protein sequence ID" value="KAK5633548.1"/>
    <property type="molecule type" value="Genomic_DNA"/>
</dbReference>
<gene>
    <name evidence="1" type="ORF">RRF57_009261</name>
</gene>
<organism evidence="1 2">
    <name type="scientific">Xylaria bambusicola</name>
    <dbReference type="NCBI Taxonomy" id="326684"/>
    <lineage>
        <taxon>Eukaryota</taxon>
        <taxon>Fungi</taxon>
        <taxon>Dikarya</taxon>
        <taxon>Ascomycota</taxon>
        <taxon>Pezizomycotina</taxon>
        <taxon>Sordariomycetes</taxon>
        <taxon>Xylariomycetidae</taxon>
        <taxon>Xylariales</taxon>
        <taxon>Xylariaceae</taxon>
        <taxon>Xylaria</taxon>
    </lineage>
</organism>
<comment type="caution">
    <text evidence="1">The sequence shown here is derived from an EMBL/GenBank/DDBJ whole genome shotgun (WGS) entry which is preliminary data.</text>
</comment>
<dbReference type="Proteomes" id="UP001305414">
    <property type="component" value="Unassembled WGS sequence"/>
</dbReference>
<dbReference type="AlphaFoldDB" id="A0AAN7ZBV0"/>
<protein>
    <submittedName>
        <fullName evidence="1">Uncharacterized protein</fullName>
    </submittedName>
</protein>
<sequence>MKVGIRSLADKRHSYLVTSDSNPYLVVKLAQGVAGKVSAQGQVLLKPNEMRLDGLEIAPQRLRNGNELVYLHFAL</sequence>
<reference evidence="1 2" key="1">
    <citation type="submission" date="2023-10" db="EMBL/GenBank/DDBJ databases">
        <title>Draft genome sequence of Xylaria bambusicola isolate GMP-LS, the root and basal stem rot pathogen of sugarcane in Indonesia.</title>
        <authorList>
            <person name="Selvaraj P."/>
            <person name="Muralishankar V."/>
            <person name="Muruganantham S."/>
            <person name="Sp S."/>
            <person name="Haryani S."/>
            <person name="Lau K.J.X."/>
            <person name="Naqvi N.I."/>
        </authorList>
    </citation>
    <scope>NUCLEOTIDE SEQUENCE [LARGE SCALE GENOMIC DNA]</scope>
    <source>
        <strain evidence="1">GMP-LS</strain>
    </source>
</reference>
<evidence type="ECO:0000313" key="2">
    <source>
        <dbReference type="Proteomes" id="UP001305414"/>
    </source>
</evidence>
<proteinExistence type="predicted"/>
<evidence type="ECO:0000313" key="1">
    <source>
        <dbReference type="EMBL" id="KAK5633548.1"/>
    </source>
</evidence>
<keyword evidence="2" id="KW-1185">Reference proteome</keyword>
<accession>A0AAN7ZBV0</accession>